<comment type="subcellular location">
    <subcellularLocation>
        <location evidence="1">Cell membrane</location>
        <topology evidence="1">Multi-pass membrane protein</topology>
    </subcellularLocation>
</comment>
<feature type="transmembrane region" description="Helical" evidence="6">
    <location>
        <begin position="232"/>
        <end position="256"/>
    </location>
</feature>
<keyword evidence="2" id="KW-1003">Cell membrane</keyword>
<accession>A0ABT0GE41</accession>
<feature type="transmembrane region" description="Helical" evidence="6">
    <location>
        <begin position="121"/>
        <end position="146"/>
    </location>
</feature>
<evidence type="ECO:0000256" key="4">
    <source>
        <dbReference type="ARBA" id="ARBA00022989"/>
    </source>
</evidence>
<feature type="transmembrane region" description="Helical" evidence="6">
    <location>
        <begin position="158"/>
        <end position="183"/>
    </location>
</feature>
<keyword evidence="3 6" id="KW-0812">Transmembrane</keyword>
<evidence type="ECO:0000256" key="5">
    <source>
        <dbReference type="ARBA" id="ARBA00023136"/>
    </source>
</evidence>
<dbReference type="EMBL" id="JALNMH010000002">
    <property type="protein sequence ID" value="MCK7592818.1"/>
    <property type="molecule type" value="Genomic_DNA"/>
</dbReference>
<feature type="transmembrane region" description="Helical" evidence="6">
    <location>
        <begin position="203"/>
        <end position="225"/>
    </location>
</feature>
<dbReference type="RefSeq" id="WP_248205282.1">
    <property type="nucleotide sequence ID" value="NZ_JALNMH010000002.1"/>
</dbReference>
<feature type="transmembrane region" description="Helical" evidence="6">
    <location>
        <begin position="7"/>
        <end position="25"/>
    </location>
</feature>
<evidence type="ECO:0000313" key="8">
    <source>
        <dbReference type="Proteomes" id="UP001431449"/>
    </source>
</evidence>
<feature type="transmembrane region" description="Helical" evidence="6">
    <location>
        <begin position="45"/>
        <end position="65"/>
    </location>
</feature>
<feature type="transmembrane region" description="Helical" evidence="6">
    <location>
        <begin position="276"/>
        <end position="301"/>
    </location>
</feature>
<dbReference type="Pfam" id="PF03706">
    <property type="entry name" value="LPG_synthase_TM"/>
    <property type="match status" value="1"/>
</dbReference>
<evidence type="ECO:0000256" key="6">
    <source>
        <dbReference type="SAM" id="Phobius"/>
    </source>
</evidence>
<reference evidence="7" key="1">
    <citation type="submission" date="2022-04" db="EMBL/GenBank/DDBJ databases">
        <title>Lysobacter sp. CAU 1642 isolated from sea sand.</title>
        <authorList>
            <person name="Kim W."/>
        </authorList>
    </citation>
    <scope>NUCLEOTIDE SEQUENCE</scope>
    <source>
        <strain evidence="7">CAU 1642</strain>
    </source>
</reference>
<evidence type="ECO:0000256" key="2">
    <source>
        <dbReference type="ARBA" id="ARBA00022475"/>
    </source>
</evidence>
<protein>
    <submittedName>
        <fullName evidence="7">Lysylphosphatidylglycerol synthase domain-containing protein</fullName>
    </submittedName>
</protein>
<proteinExistence type="predicted"/>
<comment type="caution">
    <text evidence="7">The sequence shown here is derived from an EMBL/GenBank/DDBJ whole genome shotgun (WGS) entry which is preliminary data.</text>
</comment>
<organism evidence="7 8">
    <name type="scientific">Pseudomarimonas salicorniae</name>
    <dbReference type="NCBI Taxonomy" id="2933270"/>
    <lineage>
        <taxon>Bacteria</taxon>
        <taxon>Pseudomonadati</taxon>
        <taxon>Pseudomonadota</taxon>
        <taxon>Gammaproteobacteria</taxon>
        <taxon>Lysobacterales</taxon>
        <taxon>Lysobacteraceae</taxon>
        <taxon>Pseudomarimonas</taxon>
    </lineage>
</organism>
<keyword evidence="4 6" id="KW-1133">Transmembrane helix</keyword>
<evidence type="ECO:0000313" key="7">
    <source>
        <dbReference type="EMBL" id="MCK7592818.1"/>
    </source>
</evidence>
<dbReference type="PANTHER" id="PTHR39087:SF2">
    <property type="entry name" value="UPF0104 MEMBRANE PROTEIN MJ1595"/>
    <property type="match status" value="1"/>
</dbReference>
<keyword evidence="8" id="KW-1185">Reference proteome</keyword>
<evidence type="ECO:0000256" key="3">
    <source>
        <dbReference type="ARBA" id="ARBA00022692"/>
    </source>
</evidence>
<sequence>MAWRSDRAWALVGLLAVALSGWLLYRELEGMSLDSLLGSLRAIPAGDWALCVAATLLAYAALAGYDRIALNHLGRRIGWGYISVVSFTTYAVGHNVGASVFSGALVRYRAYRHKGLTPVEIGLLVAFCSFTFVVGTLLLAAAVLLIEPELVQRFLPSVGVGLARGIGVLLLLAVGLYALGSLLKFSTLRLRGMELGYPRLPTVLQQLVIGPLEIIGAAAILYFALPEAGNPGYLVVLGVFLASFSLALVSHAPGGLGVLEVSVLLGLPEMDKADVLVAVLVFRLLYLLIPLALSMPVILWFERARWQDGLAGPPPP</sequence>
<dbReference type="Proteomes" id="UP001431449">
    <property type="component" value="Unassembled WGS sequence"/>
</dbReference>
<gene>
    <name evidence="7" type="ORF">M0G41_03950</name>
</gene>
<dbReference type="InterPro" id="IPR022791">
    <property type="entry name" value="L-PG_synthase/AglD"/>
</dbReference>
<dbReference type="PANTHER" id="PTHR39087">
    <property type="entry name" value="UPF0104 MEMBRANE PROTEIN MJ1595"/>
    <property type="match status" value="1"/>
</dbReference>
<keyword evidence="5 6" id="KW-0472">Membrane</keyword>
<evidence type="ECO:0000256" key="1">
    <source>
        <dbReference type="ARBA" id="ARBA00004651"/>
    </source>
</evidence>
<name>A0ABT0GE41_9GAMM</name>
<feature type="transmembrane region" description="Helical" evidence="6">
    <location>
        <begin position="77"/>
        <end position="101"/>
    </location>
</feature>